<dbReference type="AlphaFoldDB" id="A0A1H8BH86"/>
<evidence type="ECO:0000313" key="3">
    <source>
        <dbReference type="Proteomes" id="UP000183898"/>
    </source>
</evidence>
<evidence type="ECO:0000313" key="2">
    <source>
        <dbReference type="EMBL" id="SEM81338.1"/>
    </source>
</evidence>
<reference evidence="2 3" key="1">
    <citation type="submission" date="2016-10" db="EMBL/GenBank/DDBJ databases">
        <authorList>
            <person name="de Groot N.N."/>
        </authorList>
    </citation>
    <scope>NUCLEOTIDE SEQUENCE [LARGE SCALE GENOMIC DNA]</scope>
    <source>
        <strain evidence="2 3">Nl18</strain>
    </source>
</reference>
<dbReference type="EMBL" id="FOCT01000001">
    <property type="protein sequence ID" value="SEM81338.1"/>
    <property type="molecule type" value="Genomic_DNA"/>
</dbReference>
<gene>
    <name evidence="2" type="ORF">SAMN05216404_101226</name>
</gene>
<evidence type="ECO:0000256" key="1">
    <source>
        <dbReference type="SAM" id="MobiDB-lite"/>
    </source>
</evidence>
<sequence length="64" mass="7056">MSRERMGEVHSLSHKALERAVPSACISAKLMGVGVRQSLAPIPLERSPRFPSINRNKKGKNSDE</sequence>
<dbReference type="Proteomes" id="UP000183898">
    <property type="component" value="Unassembled WGS sequence"/>
</dbReference>
<protein>
    <submittedName>
        <fullName evidence="2">Uncharacterized protein</fullName>
    </submittedName>
</protein>
<accession>A0A1H8BH86</accession>
<feature type="region of interest" description="Disordered" evidence="1">
    <location>
        <begin position="41"/>
        <end position="64"/>
    </location>
</feature>
<organism evidence="2 3">
    <name type="scientific">Nitrosospira multiformis</name>
    <dbReference type="NCBI Taxonomy" id="1231"/>
    <lineage>
        <taxon>Bacteria</taxon>
        <taxon>Pseudomonadati</taxon>
        <taxon>Pseudomonadota</taxon>
        <taxon>Betaproteobacteria</taxon>
        <taxon>Nitrosomonadales</taxon>
        <taxon>Nitrosomonadaceae</taxon>
        <taxon>Nitrosospira</taxon>
    </lineage>
</organism>
<proteinExistence type="predicted"/>
<feature type="compositionally biased region" description="Basic residues" evidence="1">
    <location>
        <begin position="55"/>
        <end position="64"/>
    </location>
</feature>
<name>A0A1H8BH86_9PROT</name>